<reference evidence="5" key="1">
    <citation type="submission" date="2023-03" db="EMBL/GenBank/DDBJ databases">
        <title>Mating type loci evolution in Malassezia.</title>
        <authorList>
            <person name="Coelho M.A."/>
        </authorList>
    </citation>
    <scope>NUCLEOTIDE SEQUENCE</scope>
    <source>
        <strain evidence="5">CBS 9557</strain>
    </source>
</reference>
<evidence type="ECO:0000259" key="4">
    <source>
        <dbReference type="PROSITE" id="PS01031"/>
    </source>
</evidence>
<feature type="region of interest" description="Disordered" evidence="3">
    <location>
        <begin position="1"/>
        <end position="50"/>
    </location>
</feature>
<keyword evidence="6" id="KW-1185">Reference proteome</keyword>
<dbReference type="InterPro" id="IPR008978">
    <property type="entry name" value="HSP20-like_chaperone"/>
</dbReference>
<evidence type="ECO:0000313" key="5">
    <source>
        <dbReference type="EMBL" id="WFD27855.1"/>
    </source>
</evidence>
<evidence type="ECO:0000256" key="3">
    <source>
        <dbReference type="SAM" id="MobiDB-lite"/>
    </source>
</evidence>
<gene>
    <name evidence="5" type="ORF">MNAN1_002861</name>
</gene>
<accession>A0AAF0EKV7</accession>
<dbReference type="Pfam" id="PF00011">
    <property type="entry name" value="HSP20"/>
    <property type="match status" value="1"/>
</dbReference>
<dbReference type="PROSITE" id="PS01031">
    <property type="entry name" value="SHSP"/>
    <property type="match status" value="1"/>
</dbReference>
<dbReference type="CDD" id="cd06464">
    <property type="entry name" value="ACD_sHsps-like"/>
    <property type="match status" value="1"/>
</dbReference>
<dbReference type="Proteomes" id="UP001213623">
    <property type="component" value="Chromosome 5"/>
</dbReference>
<dbReference type="AlphaFoldDB" id="A0AAF0EKV7"/>
<organism evidence="5 6">
    <name type="scientific">Malassezia nana</name>
    <dbReference type="NCBI Taxonomy" id="180528"/>
    <lineage>
        <taxon>Eukaryota</taxon>
        <taxon>Fungi</taxon>
        <taxon>Dikarya</taxon>
        <taxon>Basidiomycota</taxon>
        <taxon>Ustilaginomycotina</taxon>
        <taxon>Malasseziomycetes</taxon>
        <taxon>Malasseziales</taxon>
        <taxon>Malasseziaceae</taxon>
        <taxon>Malassezia</taxon>
    </lineage>
</organism>
<dbReference type="Gene3D" id="2.60.40.790">
    <property type="match status" value="1"/>
</dbReference>
<dbReference type="EMBL" id="CP119896">
    <property type="protein sequence ID" value="WFD27855.1"/>
    <property type="molecule type" value="Genomic_DNA"/>
</dbReference>
<sequence length="190" mass="21086">MATQSKSRSESELAPTAFSTTPLMQKSNSMPKSTSMNSNTDPSVTDILPNKEASTSDMSLYSVEINDHDIIMSPEDRRVAISTTPDVYSVTIHIPGVSIDGLTLAMKGPHRRTLHVMANRWDSDEHFERRITFAPDADMASIRARFEDGHLYVDVYRKGGTLTENQYSDQASALSRVGIQNRSTVRSALF</sequence>
<proteinExistence type="inferred from homology"/>
<evidence type="ECO:0000256" key="2">
    <source>
        <dbReference type="RuleBase" id="RU003616"/>
    </source>
</evidence>
<name>A0AAF0EKV7_9BASI</name>
<feature type="domain" description="SHSP" evidence="4">
    <location>
        <begin position="70"/>
        <end position="172"/>
    </location>
</feature>
<protein>
    <recommendedName>
        <fullName evidence="4">SHSP domain-containing protein</fullName>
    </recommendedName>
</protein>
<evidence type="ECO:0000256" key="1">
    <source>
        <dbReference type="PROSITE-ProRule" id="PRU00285"/>
    </source>
</evidence>
<dbReference type="SUPFAM" id="SSF49764">
    <property type="entry name" value="HSP20-like chaperones"/>
    <property type="match status" value="1"/>
</dbReference>
<feature type="compositionally biased region" description="Polar residues" evidence="3">
    <location>
        <begin position="17"/>
        <end position="43"/>
    </location>
</feature>
<dbReference type="InterPro" id="IPR002068">
    <property type="entry name" value="A-crystallin/Hsp20_dom"/>
</dbReference>
<evidence type="ECO:0000313" key="6">
    <source>
        <dbReference type="Proteomes" id="UP001213623"/>
    </source>
</evidence>
<comment type="similarity">
    <text evidence="1 2">Belongs to the small heat shock protein (HSP20) family.</text>
</comment>